<dbReference type="OrthoDB" id="7998853at2"/>
<accession>A0A512JQQ6</accession>
<gene>
    <name evidence="1" type="ORF">MGN01_41330</name>
</gene>
<reference evidence="1 2" key="1">
    <citation type="submission" date="2019-07" db="EMBL/GenBank/DDBJ databases">
        <title>Whole genome shotgun sequence of Methylobacterium gnaphalii NBRC 107716.</title>
        <authorList>
            <person name="Hosoyama A."/>
            <person name="Uohara A."/>
            <person name="Ohji S."/>
            <person name="Ichikawa N."/>
        </authorList>
    </citation>
    <scope>NUCLEOTIDE SEQUENCE [LARGE SCALE GENOMIC DNA]</scope>
    <source>
        <strain evidence="1 2">NBRC 107716</strain>
    </source>
</reference>
<comment type="caution">
    <text evidence="1">The sequence shown here is derived from an EMBL/GenBank/DDBJ whole genome shotgun (WGS) entry which is preliminary data.</text>
</comment>
<proteinExistence type="predicted"/>
<organism evidence="1 2">
    <name type="scientific">Methylobacterium gnaphalii</name>
    <dbReference type="NCBI Taxonomy" id="1010610"/>
    <lineage>
        <taxon>Bacteria</taxon>
        <taxon>Pseudomonadati</taxon>
        <taxon>Pseudomonadota</taxon>
        <taxon>Alphaproteobacteria</taxon>
        <taxon>Hyphomicrobiales</taxon>
        <taxon>Methylobacteriaceae</taxon>
        <taxon>Methylobacterium</taxon>
    </lineage>
</organism>
<keyword evidence="2" id="KW-1185">Reference proteome</keyword>
<evidence type="ECO:0000313" key="1">
    <source>
        <dbReference type="EMBL" id="GEP12288.1"/>
    </source>
</evidence>
<protein>
    <submittedName>
        <fullName evidence="1">Uncharacterized protein</fullName>
    </submittedName>
</protein>
<dbReference type="Proteomes" id="UP000321750">
    <property type="component" value="Unassembled WGS sequence"/>
</dbReference>
<dbReference type="AlphaFoldDB" id="A0A512JQQ6"/>
<dbReference type="EMBL" id="BJZV01000034">
    <property type="protein sequence ID" value="GEP12288.1"/>
    <property type="molecule type" value="Genomic_DNA"/>
</dbReference>
<name>A0A512JQQ6_9HYPH</name>
<dbReference type="RefSeq" id="WP_147048673.1">
    <property type="nucleotide sequence ID" value="NZ_BJZV01000034.1"/>
</dbReference>
<evidence type="ECO:0000313" key="2">
    <source>
        <dbReference type="Proteomes" id="UP000321750"/>
    </source>
</evidence>
<sequence>MFQPGTNIQPVANRKWWPDAYLDEIMPAGRETPDGWLFRLDDGAHRCGCRPEEHEDWFPAFAVAEGEVVEFSPCNDHGTSELTICGEDYLFDPPLPAGASIWIPGDTDTVSDNPAEFVAQLREIEGSEAMINVKVAVWLDSVRLRFTALGGPPRFVVAEAAEARS</sequence>